<evidence type="ECO:0000313" key="3">
    <source>
        <dbReference type="EMBL" id="GAA3503333.1"/>
    </source>
</evidence>
<dbReference type="EMBL" id="BAAAXF010000074">
    <property type="protein sequence ID" value="GAA3503333.1"/>
    <property type="molecule type" value="Genomic_DNA"/>
</dbReference>
<evidence type="ECO:0000256" key="2">
    <source>
        <dbReference type="SAM" id="SignalP"/>
    </source>
</evidence>
<evidence type="ECO:0000256" key="1">
    <source>
        <dbReference type="SAM" id="MobiDB-lite"/>
    </source>
</evidence>
<sequence>MTRRTNRFRFPIRVAVAAMAVLLTACSAETAQRSGETVPTGGSSMSPTGAPRLSGTLPDDPVRMVLPASGAETRWTQGLDVFVEQVSRTATASCAREHSIALPEQAPLAFIRFLELPDLDFIARHGTSASAVVPTPAPGPATARAAAPAELRRCGAEGKAAARALRDYYAPLQQQWFSELVSLRHNPATVRALRTLPDCFARHGIRARDENGFFALADTLMQTAAPSDLPRVERELGLAYATCMRPVEAVREPARERLRTSFLTDHAGEIRALRRILVPALRRAEELHDVRLVFPVP</sequence>
<reference evidence="4" key="1">
    <citation type="journal article" date="2019" name="Int. J. Syst. Evol. Microbiol.">
        <title>The Global Catalogue of Microorganisms (GCM) 10K type strain sequencing project: providing services to taxonomists for standard genome sequencing and annotation.</title>
        <authorList>
            <consortium name="The Broad Institute Genomics Platform"/>
            <consortium name="The Broad Institute Genome Sequencing Center for Infectious Disease"/>
            <person name="Wu L."/>
            <person name="Ma J."/>
        </authorList>
    </citation>
    <scope>NUCLEOTIDE SEQUENCE [LARGE SCALE GENOMIC DNA]</scope>
    <source>
        <strain evidence="4">JCM 4816</strain>
    </source>
</reference>
<comment type="caution">
    <text evidence="3">The sequence shown here is derived from an EMBL/GenBank/DDBJ whole genome shotgun (WGS) entry which is preliminary data.</text>
</comment>
<evidence type="ECO:0008006" key="5">
    <source>
        <dbReference type="Google" id="ProtNLM"/>
    </source>
</evidence>
<feature type="signal peptide" evidence="2">
    <location>
        <begin position="1"/>
        <end position="30"/>
    </location>
</feature>
<accession>A0ABP6U9C5</accession>
<protein>
    <recommendedName>
        <fullName evidence="5">Lipoprotein</fullName>
    </recommendedName>
</protein>
<keyword evidence="4" id="KW-1185">Reference proteome</keyword>
<gene>
    <name evidence="3" type="ORF">GCM10019016_104430</name>
</gene>
<evidence type="ECO:0000313" key="4">
    <source>
        <dbReference type="Proteomes" id="UP001501455"/>
    </source>
</evidence>
<dbReference type="Proteomes" id="UP001501455">
    <property type="component" value="Unassembled WGS sequence"/>
</dbReference>
<dbReference type="RefSeq" id="WP_345584113.1">
    <property type="nucleotide sequence ID" value="NZ_BAAAXF010000074.1"/>
</dbReference>
<proteinExistence type="predicted"/>
<feature type="chain" id="PRO_5046139038" description="Lipoprotein" evidence="2">
    <location>
        <begin position="31"/>
        <end position="297"/>
    </location>
</feature>
<feature type="compositionally biased region" description="Polar residues" evidence="1">
    <location>
        <begin position="31"/>
        <end position="47"/>
    </location>
</feature>
<organism evidence="3 4">
    <name type="scientific">Streptomyces prasinosporus</name>
    <dbReference type="NCBI Taxonomy" id="68256"/>
    <lineage>
        <taxon>Bacteria</taxon>
        <taxon>Bacillati</taxon>
        <taxon>Actinomycetota</taxon>
        <taxon>Actinomycetes</taxon>
        <taxon>Kitasatosporales</taxon>
        <taxon>Streptomycetaceae</taxon>
        <taxon>Streptomyces</taxon>
        <taxon>Streptomyces albogriseolus group</taxon>
    </lineage>
</organism>
<dbReference type="PROSITE" id="PS51257">
    <property type="entry name" value="PROKAR_LIPOPROTEIN"/>
    <property type="match status" value="1"/>
</dbReference>
<feature type="region of interest" description="Disordered" evidence="1">
    <location>
        <begin position="31"/>
        <end position="60"/>
    </location>
</feature>
<keyword evidence="2" id="KW-0732">Signal</keyword>
<name>A0ABP6U9C5_9ACTN</name>